<accession>A0A382N7Z7</accession>
<evidence type="ECO:0000313" key="1">
    <source>
        <dbReference type="EMBL" id="SVC56465.1"/>
    </source>
</evidence>
<gene>
    <name evidence="1" type="ORF">METZ01_LOCUS309319</name>
</gene>
<proteinExistence type="predicted"/>
<feature type="non-terminal residue" evidence="1">
    <location>
        <position position="1"/>
    </location>
</feature>
<sequence>SIGCSVISIGFFNAINKIPEPRSLKVFS</sequence>
<dbReference type="AlphaFoldDB" id="A0A382N7Z7"/>
<organism evidence="1">
    <name type="scientific">marine metagenome</name>
    <dbReference type="NCBI Taxonomy" id="408172"/>
    <lineage>
        <taxon>unclassified sequences</taxon>
        <taxon>metagenomes</taxon>
        <taxon>ecological metagenomes</taxon>
    </lineage>
</organism>
<dbReference type="EMBL" id="UINC01098160">
    <property type="protein sequence ID" value="SVC56465.1"/>
    <property type="molecule type" value="Genomic_DNA"/>
</dbReference>
<name>A0A382N7Z7_9ZZZZ</name>
<protein>
    <submittedName>
        <fullName evidence="1">Uncharacterized protein</fullName>
    </submittedName>
</protein>
<reference evidence="1" key="1">
    <citation type="submission" date="2018-05" db="EMBL/GenBank/DDBJ databases">
        <authorList>
            <person name="Lanie J.A."/>
            <person name="Ng W.-L."/>
            <person name="Kazmierczak K.M."/>
            <person name="Andrzejewski T.M."/>
            <person name="Davidsen T.M."/>
            <person name="Wayne K.J."/>
            <person name="Tettelin H."/>
            <person name="Glass J.I."/>
            <person name="Rusch D."/>
            <person name="Podicherti R."/>
            <person name="Tsui H.-C.T."/>
            <person name="Winkler M.E."/>
        </authorList>
    </citation>
    <scope>NUCLEOTIDE SEQUENCE</scope>
</reference>